<evidence type="ECO:0000313" key="2">
    <source>
        <dbReference type="Proteomes" id="UP001060085"/>
    </source>
</evidence>
<dbReference type="EMBL" id="CM044705">
    <property type="protein sequence ID" value="KAI5660976.1"/>
    <property type="molecule type" value="Genomic_DNA"/>
</dbReference>
<comment type="caution">
    <text evidence="1">The sequence shown here is derived from an EMBL/GenBank/DDBJ whole genome shotgun (WGS) entry which is preliminary data.</text>
</comment>
<keyword evidence="2" id="KW-1185">Reference proteome</keyword>
<accession>A0ACC0ANB1</accession>
<protein>
    <submittedName>
        <fullName evidence="1">Uncharacterized protein</fullName>
    </submittedName>
</protein>
<dbReference type="Proteomes" id="UP001060085">
    <property type="component" value="Linkage Group LG05"/>
</dbReference>
<gene>
    <name evidence="1" type="ORF">M9H77_20299</name>
</gene>
<reference evidence="2" key="1">
    <citation type="journal article" date="2023" name="Nat. Plants">
        <title>Single-cell RNA sequencing provides a high-resolution roadmap for understanding the multicellular compartmentation of specialized metabolism.</title>
        <authorList>
            <person name="Sun S."/>
            <person name="Shen X."/>
            <person name="Li Y."/>
            <person name="Li Y."/>
            <person name="Wang S."/>
            <person name="Li R."/>
            <person name="Zhang H."/>
            <person name="Shen G."/>
            <person name="Guo B."/>
            <person name="Wei J."/>
            <person name="Xu J."/>
            <person name="St-Pierre B."/>
            <person name="Chen S."/>
            <person name="Sun C."/>
        </authorList>
    </citation>
    <scope>NUCLEOTIDE SEQUENCE [LARGE SCALE GENOMIC DNA]</scope>
</reference>
<organism evidence="1 2">
    <name type="scientific">Catharanthus roseus</name>
    <name type="common">Madagascar periwinkle</name>
    <name type="synonym">Vinca rosea</name>
    <dbReference type="NCBI Taxonomy" id="4058"/>
    <lineage>
        <taxon>Eukaryota</taxon>
        <taxon>Viridiplantae</taxon>
        <taxon>Streptophyta</taxon>
        <taxon>Embryophyta</taxon>
        <taxon>Tracheophyta</taxon>
        <taxon>Spermatophyta</taxon>
        <taxon>Magnoliopsida</taxon>
        <taxon>eudicotyledons</taxon>
        <taxon>Gunneridae</taxon>
        <taxon>Pentapetalae</taxon>
        <taxon>asterids</taxon>
        <taxon>lamiids</taxon>
        <taxon>Gentianales</taxon>
        <taxon>Apocynaceae</taxon>
        <taxon>Rauvolfioideae</taxon>
        <taxon>Vinceae</taxon>
        <taxon>Catharanthinae</taxon>
        <taxon>Catharanthus</taxon>
    </lineage>
</organism>
<name>A0ACC0ANB1_CATRO</name>
<sequence>MEEKRRDAGTPPPATDVPAAEATSSRRRGGGQKRKASALGSGSTSTPPTTSSKRQAREKPPPVPFTPIHNGPLTRARQQPNNSATAAVSVSSSVLKIDGELRGGDAVVSQEELNDSAREDWEALEAKIEAEYEAIRSRDANVHVVPNHAGWFSWTKIHPLEEKILSSFFNGKSENRTPEIYREIRNCIMKKFHANPSIQIELKDLSEMSVGELEARQEVMEFLDYWGLINYHPFPKTDVTDMSIEVDADTARKTDSLVESLFHFESDQPCTPVVTRKSAATHAAPSGFFPESAIAEELIKSEGPDKSVEYHCNSCSADCSRKRYHCQKQADFDLCTECFNNGKFGSDMSPSDFILMEPGEMGGASSGNWTDQETLLLLEALELFKENWNEIAEHVATKTKAQCILHFLQMPIEDTFLDSDEEIVGAGKENADADQINNESSAPNDAAEMTESKGNANDKQASSSSSPVENLKPEEVDGSNVCKLGENIVMKALTEAFEAVGSRPSPGERLSFAEAGNPVMTLAAFLLRLVEANIVTASARSSLKSISGNSSSDQLAARNCFCLEDPPDEKKSTNSERTVSEMVEEETQNHEERNVKGQEEKSNLAIDGIHASHDKGKESSKDHVMDEEKSLVSPSNACTDESASTKDTNVTSTHEEPEPSSAKEPDSADLPKEPQPGTARNSDNSTVEVEVPPGFEKDPKEGVPVGEPSKTTEVQNDKDPPNLEGKSPGQATANLVDENGTKEGGVAEVCMKENEGLKTGNDLEVNKLRKAAVTAISAAAVKAKLLASQEEKQIQQLAALLVEKQLHKLEIKLSFFNDMENVVLRVREQLERSKQRLFHERAQIIAARLGMSGSRPMQPALPVNRAAMAFASSAPRPIIGMTTPRPPVSRPMMASNPASTSVAGTPIQSSSQDQLSSVTTK</sequence>
<evidence type="ECO:0000313" key="1">
    <source>
        <dbReference type="EMBL" id="KAI5660976.1"/>
    </source>
</evidence>
<proteinExistence type="predicted"/>